<gene>
    <name evidence="4" type="ORF">pipiens_001377</name>
</gene>
<evidence type="ECO:0000313" key="5">
    <source>
        <dbReference type="Proteomes" id="UP001562425"/>
    </source>
</evidence>
<keyword evidence="1" id="KW-0863">Zinc-finger</keyword>
<dbReference type="EMBL" id="JBEHCU010008485">
    <property type="protein sequence ID" value="KAL1382307.1"/>
    <property type="molecule type" value="Genomic_DNA"/>
</dbReference>
<dbReference type="AlphaFoldDB" id="A0ABD1D1T5"/>
<evidence type="ECO:0000259" key="3">
    <source>
        <dbReference type="PROSITE" id="PS50157"/>
    </source>
</evidence>
<keyword evidence="1" id="KW-0479">Metal-binding</keyword>
<keyword evidence="5" id="KW-1185">Reference proteome</keyword>
<comment type="caution">
    <text evidence="4">The sequence shown here is derived from an EMBL/GenBank/DDBJ whole genome shotgun (WGS) entry which is preliminary data.</text>
</comment>
<protein>
    <recommendedName>
        <fullName evidence="3">C2H2-type domain-containing protein</fullName>
    </recommendedName>
</protein>
<evidence type="ECO:0000256" key="2">
    <source>
        <dbReference type="SAM" id="MobiDB-lite"/>
    </source>
</evidence>
<feature type="compositionally biased region" description="Gly residues" evidence="2">
    <location>
        <begin position="122"/>
        <end position="131"/>
    </location>
</feature>
<name>A0ABD1D1T5_CULPP</name>
<dbReference type="PROSITE" id="PS50157">
    <property type="entry name" value="ZINC_FINGER_C2H2_2"/>
    <property type="match status" value="1"/>
</dbReference>
<dbReference type="GO" id="GO:0008270">
    <property type="term" value="F:zinc ion binding"/>
    <property type="evidence" value="ECO:0007669"/>
    <property type="project" value="UniProtKB-KW"/>
</dbReference>
<dbReference type="PROSITE" id="PS00028">
    <property type="entry name" value="ZINC_FINGER_C2H2_1"/>
    <property type="match status" value="1"/>
</dbReference>
<keyword evidence="1" id="KW-0862">Zinc</keyword>
<reference evidence="4 5" key="1">
    <citation type="submission" date="2024-05" db="EMBL/GenBank/DDBJ databases">
        <title>Culex pipiens pipiens assembly and annotation.</title>
        <authorList>
            <person name="Alout H."/>
            <person name="Durand T."/>
        </authorList>
    </citation>
    <scope>NUCLEOTIDE SEQUENCE [LARGE SCALE GENOMIC DNA]</scope>
    <source>
        <strain evidence="4">HA-2024</strain>
        <tissue evidence="4">Whole body</tissue>
    </source>
</reference>
<proteinExistence type="predicted"/>
<feature type="region of interest" description="Disordered" evidence="2">
    <location>
        <begin position="55"/>
        <end position="135"/>
    </location>
</feature>
<organism evidence="4 5">
    <name type="scientific">Culex pipiens pipiens</name>
    <name type="common">Northern house mosquito</name>
    <dbReference type="NCBI Taxonomy" id="38569"/>
    <lineage>
        <taxon>Eukaryota</taxon>
        <taxon>Metazoa</taxon>
        <taxon>Ecdysozoa</taxon>
        <taxon>Arthropoda</taxon>
        <taxon>Hexapoda</taxon>
        <taxon>Insecta</taxon>
        <taxon>Pterygota</taxon>
        <taxon>Neoptera</taxon>
        <taxon>Endopterygota</taxon>
        <taxon>Diptera</taxon>
        <taxon>Nematocera</taxon>
        <taxon>Culicoidea</taxon>
        <taxon>Culicidae</taxon>
        <taxon>Culicinae</taxon>
        <taxon>Culicini</taxon>
        <taxon>Culex</taxon>
        <taxon>Culex</taxon>
    </lineage>
</organism>
<dbReference type="InterPro" id="IPR013087">
    <property type="entry name" value="Znf_C2H2_type"/>
</dbReference>
<feature type="domain" description="C2H2-type" evidence="3">
    <location>
        <begin position="134"/>
        <end position="162"/>
    </location>
</feature>
<evidence type="ECO:0000313" key="4">
    <source>
        <dbReference type="EMBL" id="KAL1382307.1"/>
    </source>
</evidence>
<sequence>MENSGYMFLTELIGRAKLLLDGMAAEQNLPLLEIVRKINGMSQVVTLLTDIAGRNKDDVRDQPPAAIPPPADPSPKMKLGKNKPDAEPVMPKPLPIKSESESESSSSEDEATPPKKARSGGKSPGSVGGSGKEFQCRHCKKILSSNCKLKEHILSKHSDNKQYAYMR</sequence>
<accession>A0ABD1D1T5</accession>
<evidence type="ECO:0000256" key="1">
    <source>
        <dbReference type="PROSITE-ProRule" id="PRU00042"/>
    </source>
</evidence>
<dbReference type="Proteomes" id="UP001562425">
    <property type="component" value="Unassembled WGS sequence"/>
</dbReference>